<dbReference type="RefSeq" id="WP_141119738.1">
    <property type="nucleotide sequence ID" value="NZ_FZNT01000011.1"/>
</dbReference>
<dbReference type="InterPro" id="IPR029044">
    <property type="entry name" value="Nucleotide-diphossugar_trans"/>
</dbReference>
<evidence type="ECO:0000313" key="4">
    <source>
        <dbReference type="Proteomes" id="UP000198384"/>
    </source>
</evidence>
<dbReference type="AlphaFoldDB" id="A0A238YY06"/>
<keyword evidence="1" id="KW-0812">Transmembrane</keyword>
<dbReference type="OrthoDB" id="597270at2"/>
<dbReference type="CDD" id="cd00761">
    <property type="entry name" value="Glyco_tranf_GTA_type"/>
    <property type="match status" value="1"/>
</dbReference>
<evidence type="ECO:0000259" key="2">
    <source>
        <dbReference type="Pfam" id="PF00535"/>
    </source>
</evidence>
<name>A0A238YY06_9FLAO</name>
<proteinExistence type="predicted"/>
<keyword evidence="3" id="KW-0808">Transferase</keyword>
<keyword evidence="1" id="KW-1133">Transmembrane helix</keyword>
<organism evidence="3 4">
    <name type="scientific">Lutibacter agarilyticus</name>
    <dbReference type="NCBI Taxonomy" id="1109740"/>
    <lineage>
        <taxon>Bacteria</taxon>
        <taxon>Pseudomonadati</taxon>
        <taxon>Bacteroidota</taxon>
        <taxon>Flavobacteriia</taxon>
        <taxon>Flavobacteriales</taxon>
        <taxon>Flavobacteriaceae</taxon>
        <taxon>Lutibacter</taxon>
    </lineage>
</organism>
<evidence type="ECO:0000256" key="1">
    <source>
        <dbReference type="SAM" id="Phobius"/>
    </source>
</evidence>
<reference evidence="3 4" key="1">
    <citation type="submission" date="2017-06" db="EMBL/GenBank/DDBJ databases">
        <authorList>
            <person name="Kim H.J."/>
            <person name="Triplett B.A."/>
        </authorList>
    </citation>
    <scope>NUCLEOTIDE SEQUENCE [LARGE SCALE GENOMIC DNA]</scope>
    <source>
        <strain evidence="3 4">DSM 29150</strain>
    </source>
</reference>
<gene>
    <name evidence="3" type="ORF">SAMN06265371_111106</name>
</gene>
<keyword evidence="1" id="KW-0472">Membrane</keyword>
<dbReference type="Proteomes" id="UP000198384">
    <property type="component" value="Unassembled WGS sequence"/>
</dbReference>
<dbReference type="InterPro" id="IPR001173">
    <property type="entry name" value="Glyco_trans_2-like"/>
</dbReference>
<feature type="domain" description="Glycosyltransferase 2-like" evidence="2">
    <location>
        <begin position="11"/>
        <end position="160"/>
    </location>
</feature>
<keyword evidence="4" id="KW-1185">Reference proteome</keyword>
<dbReference type="PANTHER" id="PTHR22916">
    <property type="entry name" value="GLYCOSYLTRANSFERASE"/>
    <property type="match status" value="1"/>
</dbReference>
<dbReference type="SUPFAM" id="SSF53448">
    <property type="entry name" value="Nucleotide-diphospho-sugar transferases"/>
    <property type="match status" value="1"/>
</dbReference>
<dbReference type="GO" id="GO:0016758">
    <property type="term" value="F:hexosyltransferase activity"/>
    <property type="evidence" value="ECO:0007669"/>
    <property type="project" value="UniProtKB-ARBA"/>
</dbReference>
<dbReference type="PANTHER" id="PTHR22916:SF3">
    <property type="entry name" value="UDP-GLCNAC:BETAGAL BETA-1,3-N-ACETYLGLUCOSAMINYLTRANSFERASE-LIKE PROTEIN 1"/>
    <property type="match status" value="1"/>
</dbReference>
<sequence>MSFEKVKPLVSIIIPTYNRAHLIGETLDSIIEQTYTNWECIVVDDGSTDITEELLKEYCNKDSRFQYYNRPNEKVKGPSSSRNYGFEQTKGEYINWFDDDDLMAPNAIKDRIDLFEADTDVVICKLQYYNFLEDKIIDETNIISYKPIEDYLIGDVTYFVSGPIWKRSFLEQQNYLFDETISNLDDWDFNLRMLYVHPNLKLLNLGLIKYRIHDDSLTRQLIKENFEEMSSECKARLKHLKLLLFKRNINLKNYYKFVSARSKNYLLRALLSKNDKKYYIFITLLVFQLMSYDFIGIFRASLGFTSYSIINKGYIFFKG</sequence>
<protein>
    <submittedName>
        <fullName evidence="3">Glycosyltransferase involved in cell wall bisynthesis</fullName>
    </submittedName>
</protein>
<feature type="transmembrane region" description="Helical" evidence="1">
    <location>
        <begin position="278"/>
        <end position="298"/>
    </location>
</feature>
<evidence type="ECO:0000313" key="3">
    <source>
        <dbReference type="EMBL" id="SNR76116.1"/>
    </source>
</evidence>
<dbReference type="Gene3D" id="3.90.550.10">
    <property type="entry name" value="Spore Coat Polysaccharide Biosynthesis Protein SpsA, Chain A"/>
    <property type="match status" value="1"/>
</dbReference>
<dbReference type="Pfam" id="PF00535">
    <property type="entry name" value="Glycos_transf_2"/>
    <property type="match status" value="1"/>
</dbReference>
<accession>A0A238YY06</accession>
<dbReference type="EMBL" id="FZNT01000011">
    <property type="protein sequence ID" value="SNR76116.1"/>
    <property type="molecule type" value="Genomic_DNA"/>
</dbReference>